<dbReference type="Gene3D" id="1.10.840.10">
    <property type="entry name" value="Ras guanine-nucleotide exchange factors catalytic domain"/>
    <property type="match status" value="1"/>
</dbReference>
<gene>
    <name evidence="6" type="ORF">INT46_011430</name>
</gene>
<sequence>MENTVTVLEQDESEEKEAEEEQVYIKETKRIIKQLESIILKRNQNLEICLWRTFDSTIDILFIFTPKLSNKTKNSMSDHVTTIVNASTLLSSVSKVILSKFKRNETTVVEALVAVNCLTNTVQRMKFLLLEKDLKLAIIQNLYQLVKSLLFVFLANEKQQRSSSSKKRQSVKLITPPLTPDTMTSPISSFQQQEPLDQHEFDLSFYQGGMQDVTRVRTDKSGKIKSNHTNNSDTVGKRFIRSISTLKKNQASASEQEEIDHLQSPRQKIDVERTLLQSPKDLSAANVHKGSMRLFFTGGLNKKVNKNATSTTTTASHIKDIFDINNELDHSNQRNSVQTLKSPYARNIHIRTKSTQNELCGSDSGCFTTTTTTTSSSSPNIVHTTTSIQKEYAEPIFIKQKQIKPNRSESDLLQILKPSTSSSSAQWFNSKKKQLLKKSSFLDKDKEKEKEKLYNISTCDEDDEILRHAKEKGKEGSILHISEDGQDVLVMEMVSNKLQVLAGTLERLFMKLADETCQDLDYVDTYILSHLFFTDSFELLENLMARFHLEALPGEATYFKKWQRCIQVKVLNVISRWIKLQFQDFKKNPILITRLEAFLNGDVNRAGFTIEADMIKEALDRQSNQFSTSKHSLIIQISQSLVSFGNKNSSNNTITNAASTGNLGRRPSVTPSFLSFVSYSTPPESPTYSLNQHQYLQQQDTFLSFNSKDIAKYLTLADFYILKCITAQDYLAMYYPSQQQQKKKHDHINYIAMMTERANKLSKWVLMEISVHKLHSKQRRTIIRKMIEIAKACLNWNNFHTSMVITMGLTQLQEFKGGGSNGSSSSNGSGTHGGTEDSWQSSSLLPNRDILTFKSLLKYLNVCNNMGYYRNAFKKSAKAPCIPFFPIILKDLTFLMDGNATKKSDGLINFTKFRVLVQSIHTILNYTMENYYFASELDHFPFFPNTSCKASSSSSLSLPSSFSLLDQVASIMELQINQQQQQQYVTTTTV</sequence>
<dbReference type="Proteomes" id="UP000650833">
    <property type="component" value="Unassembled WGS sequence"/>
</dbReference>
<keyword evidence="7" id="KW-1185">Reference proteome</keyword>
<dbReference type="PROSITE" id="PS50212">
    <property type="entry name" value="RASGEF_NTER"/>
    <property type="match status" value="1"/>
</dbReference>
<dbReference type="InterPro" id="IPR019804">
    <property type="entry name" value="Ras_G-nucl-exch_fac_CS"/>
</dbReference>
<evidence type="ECO:0000259" key="5">
    <source>
        <dbReference type="PROSITE" id="PS50212"/>
    </source>
</evidence>
<dbReference type="GO" id="GO:0007265">
    <property type="term" value="P:Ras protein signal transduction"/>
    <property type="evidence" value="ECO:0007669"/>
    <property type="project" value="TreeGrafter"/>
</dbReference>
<dbReference type="InterPro" id="IPR008937">
    <property type="entry name" value="Ras-like_GEF"/>
</dbReference>
<feature type="region of interest" description="Disordered" evidence="3">
    <location>
        <begin position="164"/>
        <end position="185"/>
    </location>
</feature>
<dbReference type="GO" id="GO:0005085">
    <property type="term" value="F:guanyl-nucleotide exchange factor activity"/>
    <property type="evidence" value="ECO:0007669"/>
    <property type="project" value="UniProtKB-KW"/>
</dbReference>
<keyword evidence="1 2" id="KW-0344">Guanine-nucleotide releasing factor</keyword>
<dbReference type="OrthoDB" id="546434at2759"/>
<dbReference type="SMART" id="SM00229">
    <property type="entry name" value="RasGEFN"/>
    <property type="match status" value="1"/>
</dbReference>
<evidence type="ECO:0000259" key="4">
    <source>
        <dbReference type="PROSITE" id="PS50009"/>
    </source>
</evidence>
<dbReference type="EMBL" id="JAEPRC010000055">
    <property type="protein sequence ID" value="KAG2212103.1"/>
    <property type="molecule type" value="Genomic_DNA"/>
</dbReference>
<dbReference type="Pfam" id="PF00617">
    <property type="entry name" value="RasGEF"/>
    <property type="match status" value="1"/>
</dbReference>
<dbReference type="InterPro" id="IPR036964">
    <property type="entry name" value="RASGEF_cat_dom_sf"/>
</dbReference>
<feature type="domain" description="N-terminal Ras-GEF" evidence="5">
    <location>
        <begin position="496"/>
        <end position="623"/>
    </location>
</feature>
<proteinExistence type="predicted"/>
<dbReference type="SMART" id="SM00147">
    <property type="entry name" value="RasGEF"/>
    <property type="match status" value="1"/>
</dbReference>
<evidence type="ECO:0000313" key="6">
    <source>
        <dbReference type="EMBL" id="KAG2212103.1"/>
    </source>
</evidence>
<dbReference type="GO" id="GO:0005886">
    <property type="term" value="C:plasma membrane"/>
    <property type="evidence" value="ECO:0007669"/>
    <property type="project" value="TreeGrafter"/>
</dbReference>
<dbReference type="AlphaFoldDB" id="A0A8H7RK94"/>
<comment type="caution">
    <text evidence="6">The sequence shown here is derived from an EMBL/GenBank/DDBJ whole genome shotgun (WGS) entry which is preliminary data.</text>
</comment>
<evidence type="ECO:0000256" key="3">
    <source>
        <dbReference type="SAM" id="MobiDB-lite"/>
    </source>
</evidence>
<dbReference type="InterPro" id="IPR001895">
    <property type="entry name" value="RASGEF_cat_dom"/>
</dbReference>
<evidence type="ECO:0000313" key="7">
    <source>
        <dbReference type="Proteomes" id="UP000650833"/>
    </source>
</evidence>
<dbReference type="Pfam" id="PF00618">
    <property type="entry name" value="RasGEF_N"/>
    <property type="match status" value="1"/>
</dbReference>
<dbReference type="PANTHER" id="PTHR23113:SF99">
    <property type="entry name" value="RASGEF DOMAIN-CONTAINING PROTEIN"/>
    <property type="match status" value="1"/>
</dbReference>
<dbReference type="PANTHER" id="PTHR23113">
    <property type="entry name" value="GUANINE NUCLEOTIDE EXCHANGE FACTOR"/>
    <property type="match status" value="1"/>
</dbReference>
<evidence type="ECO:0008006" key="8">
    <source>
        <dbReference type="Google" id="ProtNLM"/>
    </source>
</evidence>
<evidence type="ECO:0000256" key="2">
    <source>
        <dbReference type="PROSITE-ProRule" id="PRU00168"/>
    </source>
</evidence>
<dbReference type="SUPFAM" id="SSF48366">
    <property type="entry name" value="Ras GEF"/>
    <property type="match status" value="1"/>
</dbReference>
<dbReference type="PROSITE" id="PS50009">
    <property type="entry name" value="RASGEF_CAT"/>
    <property type="match status" value="1"/>
</dbReference>
<dbReference type="CDD" id="cd06224">
    <property type="entry name" value="REM"/>
    <property type="match status" value="1"/>
</dbReference>
<dbReference type="InterPro" id="IPR023578">
    <property type="entry name" value="Ras_GEF_dom_sf"/>
</dbReference>
<protein>
    <recommendedName>
        <fullName evidence="8">Ras guanine nucleotide exchange factor</fullName>
    </recommendedName>
</protein>
<feature type="region of interest" description="Disordered" evidence="3">
    <location>
        <begin position="816"/>
        <end position="841"/>
    </location>
</feature>
<dbReference type="InterPro" id="IPR000651">
    <property type="entry name" value="Ras-like_Gua-exchang_fac_N"/>
</dbReference>
<organism evidence="6 7">
    <name type="scientific">Mucor plumbeus</name>
    <dbReference type="NCBI Taxonomy" id="97098"/>
    <lineage>
        <taxon>Eukaryota</taxon>
        <taxon>Fungi</taxon>
        <taxon>Fungi incertae sedis</taxon>
        <taxon>Mucoromycota</taxon>
        <taxon>Mucoromycotina</taxon>
        <taxon>Mucoromycetes</taxon>
        <taxon>Mucorales</taxon>
        <taxon>Mucorineae</taxon>
        <taxon>Mucoraceae</taxon>
        <taxon>Mucor</taxon>
    </lineage>
</organism>
<reference evidence="6" key="1">
    <citation type="submission" date="2020-12" db="EMBL/GenBank/DDBJ databases">
        <title>Metabolic potential, ecology and presence of endohyphal bacteria is reflected in genomic diversity of Mucoromycotina.</title>
        <authorList>
            <person name="Muszewska A."/>
            <person name="Okrasinska A."/>
            <person name="Steczkiewicz K."/>
            <person name="Drgas O."/>
            <person name="Orlowska M."/>
            <person name="Perlinska-Lenart U."/>
            <person name="Aleksandrzak-Piekarczyk T."/>
            <person name="Szatraj K."/>
            <person name="Zielenkiewicz U."/>
            <person name="Pilsyk S."/>
            <person name="Malc E."/>
            <person name="Mieczkowski P."/>
            <person name="Kruszewska J.S."/>
            <person name="Biernat P."/>
            <person name="Pawlowska J."/>
        </authorList>
    </citation>
    <scope>NUCLEOTIDE SEQUENCE</scope>
    <source>
        <strain evidence="6">CBS 226.32</strain>
    </source>
</reference>
<accession>A0A8H7RK94</accession>
<name>A0A8H7RK94_9FUNG</name>
<evidence type="ECO:0000256" key="1">
    <source>
        <dbReference type="ARBA" id="ARBA00022658"/>
    </source>
</evidence>
<feature type="domain" description="Ras-GEF" evidence="4">
    <location>
        <begin position="706"/>
        <end position="960"/>
    </location>
</feature>
<dbReference type="PROSITE" id="PS00720">
    <property type="entry name" value="RASGEF"/>
    <property type="match status" value="1"/>
</dbReference>
<dbReference type="Gene3D" id="1.20.870.10">
    <property type="entry name" value="Son of sevenless (SoS) protein Chain: S domain 1"/>
    <property type="match status" value="1"/>
</dbReference>